<organism evidence="4 5">
    <name type="scientific">Paenibacillus konkukensis</name>
    <dbReference type="NCBI Taxonomy" id="2020716"/>
    <lineage>
        <taxon>Bacteria</taxon>
        <taxon>Bacillati</taxon>
        <taxon>Bacillota</taxon>
        <taxon>Bacilli</taxon>
        <taxon>Bacillales</taxon>
        <taxon>Paenibacillaceae</taxon>
        <taxon>Paenibacillus</taxon>
    </lineage>
</organism>
<evidence type="ECO:0000256" key="2">
    <source>
        <dbReference type="ARBA" id="ARBA00022777"/>
    </source>
</evidence>
<dbReference type="EC" id="2.7.-.-" evidence="4"/>
<keyword evidence="1 4" id="KW-0808">Transferase</keyword>
<dbReference type="SMART" id="SM01120">
    <property type="entry name" value="Dak2"/>
    <property type="match status" value="1"/>
</dbReference>
<reference evidence="4" key="1">
    <citation type="submission" date="2018-02" db="EMBL/GenBank/DDBJ databases">
        <authorList>
            <person name="Kim S.-K."/>
            <person name="Jung H.-I."/>
            <person name="Lee S.-W."/>
        </authorList>
    </citation>
    <scope>NUCLEOTIDE SEQUENCE</scope>
    <source>
        <strain evidence="4">SK3146</strain>
    </source>
</reference>
<feature type="domain" description="DhaL" evidence="3">
    <location>
        <begin position="27"/>
        <end position="227"/>
    </location>
</feature>
<dbReference type="PROSITE" id="PS51480">
    <property type="entry name" value="DHAL"/>
    <property type="match status" value="1"/>
</dbReference>
<dbReference type="SUPFAM" id="SSF101473">
    <property type="entry name" value="DhaL-like"/>
    <property type="match status" value="1"/>
</dbReference>
<dbReference type="Proteomes" id="UP001057134">
    <property type="component" value="Chromosome"/>
</dbReference>
<gene>
    <name evidence="4" type="primary">dhaL</name>
    <name evidence="4" type="ORF">SK3146_02876</name>
</gene>
<name>A0ABY4RQJ9_9BACL</name>
<reference evidence="4" key="2">
    <citation type="journal article" date="2021" name="J Anim Sci Technol">
        <title>Complete genome sequence of Paenibacillus konkukensis sp. nov. SK3146 as a potential probiotic strain.</title>
        <authorList>
            <person name="Jung H.I."/>
            <person name="Park S."/>
            <person name="Niu K.M."/>
            <person name="Lee S.W."/>
            <person name="Kothari D."/>
            <person name="Yi K.J."/>
            <person name="Kim S.K."/>
        </authorList>
    </citation>
    <scope>NUCLEOTIDE SEQUENCE</scope>
    <source>
        <strain evidence="4">SK3146</strain>
    </source>
</reference>
<dbReference type="Pfam" id="PF02734">
    <property type="entry name" value="Dak2"/>
    <property type="match status" value="1"/>
</dbReference>
<dbReference type="PANTHER" id="PTHR28629">
    <property type="entry name" value="TRIOKINASE/FMN CYCLASE"/>
    <property type="match status" value="1"/>
</dbReference>
<keyword evidence="2 4" id="KW-0418">Kinase</keyword>
<evidence type="ECO:0000259" key="3">
    <source>
        <dbReference type="PROSITE" id="PS51480"/>
    </source>
</evidence>
<evidence type="ECO:0000313" key="5">
    <source>
        <dbReference type="Proteomes" id="UP001057134"/>
    </source>
</evidence>
<dbReference type="PANTHER" id="PTHR28629:SF4">
    <property type="entry name" value="TRIOKINASE_FMN CYCLASE"/>
    <property type="match status" value="1"/>
</dbReference>
<keyword evidence="5" id="KW-1185">Reference proteome</keyword>
<evidence type="ECO:0000313" key="4">
    <source>
        <dbReference type="EMBL" id="UQZ83669.1"/>
    </source>
</evidence>
<accession>A0ABY4RQJ9</accession>
<evidence type="ECO:0000256" key="1">
    <source>
        <dbReference type="ARBA" id="ARBA00022679"/>
    </source>
</evidence>
<dbReference type="InterPro" id="IPR004007">
    <property type="entry name" value="DhaL_dom"/>
</dbReference>
<dbReference type="NCBIfam" id="TIGR02365">
    <property type="entry name" value="dha_L_ycgS"/>
    <property type="match status" value="1"/>
</dbReference>
<dbReference type="InterPro" id="IPR036117">
    <property type="entry name" value="DhaL_dom_sf"/>
</dbReference>
<dbReference type="EMBL" id="CP027059">
    <property type="protein sequence ID" value="UQZ83669.1"/>
    <property type="molecule type" value="Genomic_DNA"/>
</dbReference>
<dbReference type="InterPro" id="IPR012737">
    <property type="entry name" value="DhaK_L_YcgS"/>
</dbReference>
<dbReference type="GO" id="GO:0016301">
    <property type="term" value="F:kinase activity"/>
    <property type="evidence" value="ECO:0007669"/>
    <property type="project" value="UniProtKB-KW"/>
</dbReference>
<proteinExistence type="predicted"/>
<dbReference type="InterPro" id="IPR050861">
    <property type="entry name" value="Dihydroxyacetone_Kinase"/>
</dbReference>
<dbReference type="Gene3D" id="1.25.40.340">
    <property type="match status" value="1"/>
</dbReference>
<sequence length="239" mass="25626">MTRRIRRCMRSIEKERKGEAVVEITIREWKGLFTHIAERIEETKEELSELDRAVGDGDHGVTMSLGWQAIAGVIGTYEGTDCGALCQQMAMTFLNAVGSSVGPLYATAFLRGGAVLQGKEVLTEDDIAQFWLTAVRGIQERGKAQLGDKTMMDAWLPAMDALEQARAAGKGLSDCLEAAVRAGEEGMRSTAALVSQLGRSSRLGERSAGHIDPGAASACHILAAFAEQWKRAVTEGAGA</sequence>
<protein>
    <submittedName>
        <fullName evidence="4">PTS-dependent dihydroxyacetone kinase, ADP-binding subunit DhaL</fullName>
        <ecNumber evidence="4">2.7.-.-</ecNumber>
    </submittedName>
</protein>